<proteinExistence type="inferred from homology"/>
<evidence type="ECO:0000256" key="2">
    <source>
        <dbReference type="ARBA" id="ARBA00010527"/>
    </source>
</evidence>
<dbReference type="InterPro" id="IPR047196">
    <property type="entry name" value="YidC_ALB_C"/>
</dbReference>
<dbReference type="PRINTS" id="PR00701">
    <property type="entry name" value="60KDINNERMP"/>
</dbReference>
<dbReference type="RefSeq" id="WP_218250638.1">
    <property type="nucleotide sequence ID" value="NZ_JABXWD010000003.1"/>
</dbReference>
<dbReference type="PANTHER" id="PTHR12428:SF65">
    <property type="entry name" value="CYTOCHROME C OXIDASE ASSEMBLY PROTEIN COX18, MITOCHONDRIAL"/>
    <property type="match status" value="1"/>
</dbReference>
<evidence type="ECO:0000256" key="5">
    <source>
        <dbReference type="ARBA" id="ARBA00022475"/>
    </source>
</evidence>
<organism evidence="17 18">
    <name type="scientific">Candidatus Magnetobacterium casense</name>
    <dbReference type="NCBI Taxonomy" id="1455061"/>
    <lineage>
        <taxon>Bacteria</taxon>
        <taxon>Pseudomonadati</taxon>
        <taxon>Nitrospirota</taxon>
        <taxon>Thermodesulfovibrionia</taxon>
        <taxon>Thermodesulfovibrionales</taxon>
        <taxon>Candidatus Magnetobacteriaceae</taxon>
        <taxon>Candidatus Magnetobacterium</taxon>
    </lineage>
</organism>
<dbReference type="PRINTS" id="PR01900">
    <property type="entry name" value="YIDCPROTEIN"/>
</dbReference>
<feature type="transmembrane region" description="Helical" evidence="13">
    <location>
        <begin position="419"/>
        <end position="440"/>
    </location>
</feature>
<name>A0ABS6RTS6_9BACT</name>
<comment type="subunit">
    <text evidence="13">Interacts with the Sec translocase complex via SecD. Specifically interacts with transmembrane segments of nascent integral membrane proteins during membrane integration.</text>
</comment>
<keyword evidence="7 13" id="KW-0653">Protein transport</keyword>
<dbReference type="Gene3D" id="2.70.98.90">
    <property type="match status" value="1"/>
</dbReference>
<dbReference type="NCBIfam" id="TIGR03592">
    <property type="entry name" value="yidC_oxa1_cterm"/>
    <property type="match status" value="1"/>
</dbReference>
<evidence type="ECO:0000313" key="18">
    <source>
        <dbReference type="Proteomes" id="UP001196980"/>
    </source>
</evidence>
<keyword evidence="10 13" id="KW-0143">Chaperone</keyword>
<evidence type="ECO:0000259" key="16">
    <source>
        <dbReference type="Pfam" id="PF14849"/>
    </source>
</evidence>
<dbReference type="EMBL" id="JABXWD010000003">
    <property type="protein sequence ID" value="MBV6340019.1"/>
    <property type="molecule type" value="Genomic_DNA"/>
</dbReference>
<gene>
    <name evidence="13 17" type="primary">yidC</name>
    <name evidence="17" type="ORF">HWQ67_00315</name>
</gene>
<dbReference type="InterPro" id="IPR028053">
    <property type="entry name" value="Membr_insert_YidC_N"/>
</dbReference>
<feature type="transmembrane region" description="Helical" evidence="13">
    <location>
        <begin position="6"/>
        <end position="24"/>
    </location>
</feature>
<evidence type="ECO:0000256" key="4">
    <source>
        <dbReference type="ARBA" id="ARBA00022448"/>
    </source>
</evidence>
<evidence type="ECO:0000256" key="1">
    <source>
        <dbReference type="ARBA" id="ARBA00004429"/>
    </source>
</evidence>
<evidence type="ECO:0000256" key="11">
    <source>
        <dbReference type="ARBA" id="ARBA00033245"/>
    </source>
</evidence>
<dbReference type="Proteomes" id="UP001196980">
    <property type="component" value="Unassembled WGS sequence"/>
</dbReference>
<evidence type="ECO:0000256" key="6">
    <source>
        <dbReference type="ARBA" id="ARBA00022692"/>
    </source>
</evidence>
<comment type="function">
    <text evidence="13">Required for the insertion and/or proper folding and/or complex formation of integral membrane proteins into the membrane. Involved in integration of membrane proteins that insert both dependently and independently of the Sec translocase complex, as well as at least some lipoproteins. Aids folding of multispanning membrane proteins.</text>
</comment>
<dbReference type="PANTHER" id="PTHR12428">
    <property type="entry name" value="OXA1"/>
    <property type="match status" value="1"/>
</dbReference>
<keyword evidence="4 13" id="KW-0813">Transport</keyword>
<dbReference type="InterPro" id="IPR038221">
    <property type="entry name" value="YidC_periplasmic_sf"/>
</dbReference>
<reference evidence="17 18" key="1">
    <citation type="journal article" date="2020" name="J Geophys Res Biogeosci">
        <title>Magnetotaxis as an Adaptation to Enable Bacterial Shuttling of Microbial Sulfur and Sulfur Cycling Across Aquatic Oxic#Anoxic Interfaces.</title>
        <authorList>
            <person name="Li J."/>
            <person name="Liu P."/>
            <person name="Wang J."/>
            <person name="Roberts A.P."/>
            <person name="Pan Y."/>
        </authorList>
    </citation>
    <scope>NUCLEOTIDE SEQUENCE [LARGE SCALE GENOMIC DNA]</scope>
    <source>
        <strain evidence="17 18">MYR-1_YQ</strain>
    </source>
</reference>
<dbReference type="NCBIfam" id="TIGR03593">
    <property type="entry name" value="yidC_nterm"/>
    <property type="match status" value="1"/>
</dbReference>
<evidence type="ECO:0000256" key="7">
    <source>
        <dbReference type="ARBA" id="ARBA00022927"/>
    </source>
</evidence>
<feature type="region of interest" description="Disordered" evidence="14">
    <location>
        <begin position="30"/>
        <end position="79"/>
    </location>
</feature>
<keyword evidence="5 13" id="KW-1003">Cell membrane</keyword>
<dbReference type="Pfam" id="PF14849">
    <property type="entry name" value="YidC_periplas"/>
    <property type="match status" value="1"/>
</dbReference>
<feature type="compositionally biased region" description="Low complexity" evidence="14">
    <location>
        <begin position="52"/>
        <end position="75"/>
    </location>
</feature>
<feature type="domain" description="Membrane insertase YidC/Oxa/ALB C-terminal" evidence="15">
    <location>
        <begin position="350"/>
        <end position="528"/>
    </location>
</feature>
<comment type="subcellular location">
    <subcellularLocation>
        <location evidence="1">Cell inner membrane</location>
        <topology evidence="1">Multi-pass membrane protein</topology>
    </subcellularLocation>
    <subcellularLocation>
        <location evidence="13">Cell membrane</location>
        <topology evidence="13">Multi-pass membrane protein</topology>
    </subcellularLocation>
</comment>
<accession>A0ABS6RTS6</accession>
<dbReference type="InterPro" id="IPR001708">
    <property type="entry name" value="YidC/ALB3/OXA1/COX18"/>
</dbReference>
<feature type="transmembrane region" description="Helical" evidence="13">
    <location>
        <begin position="349"/>
        <end position="369"/>
    </location>
</feature>
<dbReference type="CDD" id="cd19961">
    <property type="entry name" value="EcYidC-like_peri"/>
    <property type="match status" value="1"/>
</dbReference>
<dbReference type="HAMAP" id="MF_01810">
    <property type="entry name" value="YidC_type1"/>
    <property type="match status" value="1"/>
</dbReference>
<keyword evidence="18" id="KW-1185">Reference proteome</keyword>
<evidence type="ECO:0000313" key="17">
    <source>
        <dbReference type="EMBL" id="MBV6340019.1"/>
    </source>
</evidence>
<comment type="caution">
    <text evidence="17">The sequence shown here is derived from an EMBL/GenBank/DDBJ whole genome shotgun (WGS) entry which is preliminary data.</text>
</comment>
<feature type="domain" description="Membrane insertase YidC N-terminal" evidence="16">
    <location>
        <begin position="84"/>
        <end position="338"/>
    </location>
</feature>
<evidence type="ECO:0000256" key="10">
    <source>
        <dbReference type="ARBA" id="ARBA00023186"/>
    </source>
</evidence>
<dbReference type="Pfam" id="PF02096">
    <property type="entry name" value="60KD_IMP"/>
    <property type="match status" value="1"/>
</dbReference>
<evidence type="ECO:0000256" key="12">
    <source>
        <dbReference type="ARBA" id="ARBA00033342"/>
    </source>
</evidence>
<dbReference type="InterPro" id="IPR019998">
    <property type="entry name" value="Membr_insert_YidC"/>
</dbReference>
<evidence type="ECO:0000259" key="15">
    <source>
        <dbReference type="Pfam" id="PF02096"/>
    </source>
</evidence>
<sequence>MERRALIAVALSVFVLIVFQFIYVNPRIKKMPPPPQRQAAKNDKTPSPATPSPTTAAGTTTPTTQSSPSTSPTTPVVSEEEKLLTVQSQLYTVVLSSRGGVIKSLKLKDYKESTNKEIFLFKTDALVPAMTLGTREQGASTSAINPITLLPFGFTTTSEGGIINATDTKTVVFEFAKDNRHIRRTYTFHGNSYKIDLKDEVNGLDPYYITLGSDFYDDSAVSYGAHLGPVILQDMDRIEINADKKMDAALPYTGNIKWIATENKYFVGAIVPLTRPVESLIWKKDEKMLVGIKGSQAVNEYLLYAGPKKFDILKTLNVSLEHVVDFGFFSFIARPLFWALLYIDGFVGNYGWSIILLTLLIRIPFLPLISKGQRSMKKLQKIQPLMNDLRERNKKDPQKMQREIMELYKKHKVNPMGGCLPILIQIPVFFALYKVLLVAIELRGAPFMFWVHDLSSKDPYYILPIIMGITMLIQQKMTPTTMDPLQNKIMMFMPVVFTFMFLSFPSGLVLYWLVSNILSIIQQFYINKTPDQQPPALLSPS</sequence>
<keyword evidence="8 13" id="KW-1133">Transmembrane helix</keyword>
<evidence type="ECO:0000256" key="3">
    <source>
        <dbReference type="ARBA" id="ARBA00015325"/>
    </source>
</evidence>
<comment type="similarity">
    <text evidence="2 13">Belongs to the OXA1/ALB3/YidC family. Type 1 subfamily.</text>
</comment>
<feature type="transmembrane region" description="Helical" evidence="13">
    <location>
        <begin position="489"/>
        <end position="514"/>
    </location>
</feature>
<protein>
    <recommendedName>
        <fullName evidence="3 13">Membrane protein insertase YidC</fullName>
    </recommendedName>
    <alternativeName>
        <fullName evidence="12 13">Foldase YidC</fullName>
    </alternativeName>
    <alternativeName>
        <fullName evidence="11 13">Membrane integrase YidC</fullName>
    </alternativeName>
    <alternativeName>
        <fullName evidence="13">Membrane protein YidC</fullName>
    </alternativeName>
</protein>
<evidence type="ECO:0000256" key="8">
    <source>
        <dbReference type="ARBA" id="ARBA00022989"/>
    </source>
</evidence>
<keyword evidence="6 13" id="KW-0812">Transmembrane</keyword>
<dbReference type="InterPro" id="IPR028055">
    <property type="entry name" value="YidC/Oxa/ALB_C"/>
</dbReference>
<evidence type="ECO:0000256" key="9">
    <source>
        <dbReference type="ARBA" id="ARBA00023136"/>
    </source>
</evidence>
<evidence type="ECO:0000256" key="14">
    <source>
        <dbReference type="SAM" id="MobiDB-lite"/>
    </source>
</evidence>
<keyword evidence="9 13" id="KW-0472">Membrane</keyword>
<evidence type="ECO:0000256" key="13">
    <source>
        <dbReference type="HAMAP-Rule" id="MF_01810"/>
    </source>
</evidence>
<dbReference type="CDD" id="cd20070">
    <property type="entry name" value="5TM_YidC_Alb3"/>
    <property type="match status" value="1"/>
</dbReference>